<gene>
    <name evidence="1" type="ORF">GCM10009851_12990</name>
</gene>
<dbReference type="RefSeq" id="WP_259478803.1">
    <property type="nucleotide sequence ID" value="NZ_BAAAQY010000003.1"/>
</dbReference>
<evidence type="ECO:0000313" key="2">
    <source>
        <dbReference type="Proteomes" id="UP001500929"/>
    </source>
</evidence>
<sequence>MATRRRRTWIIAGTIALAAVVAIAVGGELIARNQIENRIADVGDALPGVTSTLSGGPALMQLASGRIDVQLTVSDEALSAYANCRTDQELTVRTADGGLIVATERTVRGMTLPVEVFLVPRKDGDSWSLIADSVSAGGISLPAERALKILAGKDGTGSRLATRLLDGIPLPSDERLDITSVSFTDGAALVTALTPLNRTGTTEGGGLASLRSCLETPEG</sequence>
<evidence type="ECO:0000313" key="1">
    <source>
        <dbReference type="EMBL" id="GAA2229747.1"/>
    </source>
</evidence>
<accession>A0ABN3DFE6</accession>
<keyword evidence="2" id="KW-1185">Reference proteome</keyword>
<reference evidence="1 2" key="1">
    <citation type="journal article" date="2019" name="Int. J. Syst. Evol. Microbiol.">
        <title>The Global Catalogue of Microorganisms (GCM) 10K type strain sequencing project: providing services to taxonomists for standard genome sequencing and annotation.</title>
        <authorList>
            <consortium name="The Broad Institute Genomics Platform"/>
            <consortium name="The Broad Institute Genome Sequencing Center for Infectious Disease"/>
            <person name="Wu L."/>
            <person name="Ma J."/>
        </authorList>
    </citation>
    <scope>NUCLEOTIDE SEQUENCE [LARGE SCALE GENOMIC DNA]</scope>
    <source>
        <strain evidence="1 2">JCM 16117</strain>
    </source>
</reference>
<name>A0ABN3DFE6_9MICO</name>
<dbReference type="EMBL" id="BAAAQY010000003">
    <property type="protein sequence ID" value="GAA2229747.1"/>
    <property type="molecule type" value="Genomic_DNA"/>
</dbReference>
<proteinExistence type="predicted"/>
<comment type="caution">
    <text evidence="1">The sequence shown here is derived from an EMBL/GenBank/DDBJ whole genome shotgun (WGS) entry which is preliminary data.</text>
</comment>
<organism evidence="1 2">
    <name type="scientific">Herbiconiux moechotypicola</name>
    <dbReference type="NCBI Taxonomy" id="637393"/>
    <lineage>
        <taxon>Bacteria</taxon>
        <taxon>Bacillati</taxon>
        <taxon>Actinomycetota</taxon>
        <taxon>Actinomycetes</taxon>
        <taxon>Micrococcales</taxon>
        <taxon>Microbacteriaceae</taxon>
        <taxon>Herbiconiux</taxon>
    </lineage>
</organism>
<protein>
    <submittedName>
        <fullName evidence="1">Uncharacterized protein</fullName>
    </submittedName>
</protein>
<dbReference type="Proteomes" id="UP001500929">
    <property type="component" value="Unassembled WGS sequence"/>
</dbReference>